<dbReference type="Proteomes" id="UP001066276">
    <property type="component" value="Chromosome 10"/>
</dbReference>
<protein>
    <submittedName>
        <fullName evidence="1">Uncharacterized protein</fullName>
    </submittedName>
</protein>
<sequence>MYLPFVLQQHTHCAHPLYVCLRLALGQNLTKEKSHRGKNLKVVEVGQFLRLRRNCSSLREFNHQASDLQEKLYEQHYPTKIVDLARKRAKNNNRESLLAAKEKSPQTRITCVSTFTPLAPFFFLFTRSPLSMSMFSCARASRNKPLLPVLRHAYYLLDYARRLLYGMLSRG</sequence>
<organism evidence="1 2">
    <name type="scientific">Pleurodeles waltl</name>
    <name type="common">Iberian ribbed newt</name>
    <dbReference type="NCBI Taxonomy" id="8319"/>
    <lineage>
        <taxon>Eukaryota</taxon>
        <taxon>Metazoa</taxon>
        <taxon>Chordata</taxon>
        <taxon>Craniata</taxon>
        <taxon>Vertebrata</taxon>
        <taxon>Euteleostomi</taxon>
        <taxon>Amphibia</taxon>
        <taxon>Batrachia</taxon>
        <taxon>Caudata</taxon>
        <taxon>Salamandroidea</taxon>
        <taxon>Salamandridae</taxon>
        <taxon>Pleurodelinae</taxon>
        <taxon>Pleurodeles</taxon>
    </lineage>
</organism>
<reference evidence="1" key="1">
    <citation type="journal article" date="2022" name="bioRxiv">
        <title>Sequencing and chromosome-scale assembly of the giantPleurodeles waltlgenome.</title>
        <authorList>
            <person name="Brown T."/>
            <person name="Elewa A."/>
            <person name="Iarovenko S."/>
            <person name="Subramanian E."/>
            <person name="Araus A.J."/>
            <person name="Petzold A."/>
            <person name="Susuki M."/>
            <person name="Suzuki K.-i.T."/>
            <person name="Hayashi T."/>
            <person name="Toyoda A."/>
            <person name="Oliveira C."/>
            <person name="Osipova E."/>
            <person name="Leigh N.D."/>
            <person name="Simon A."/>
            <person name="Yun M.H."/>
        </authorList>
    </citation>
    <scope>NUCLEOTIDE SEQUENCE</scope>
    <source>
        <strain evidence="1">20211129_DDA</strain>
        <tissue evidence="1">Liver</tissue>
    </source>
</reference>
<comment type="caution">
    <text evidence="1">The sequence shown here is derived from an EMBL/GenBank/DDBJ whole genome shotgun (WGS) entry which is preliminary data.</text>
</comment>
<dbReference type="AlphaFoldDB" id="A0AAV7M560"/>
<name>A0AAV7M560_PLEWA</name>
<keyword evidence="2" id="KW-1185">Reference proteome</keyword>
<evidence type="ECO:0000313" key="1">
    <source>
        <dbReference type="EMBL" id="KAJ1097729.1"/>
    </source>
</evidence>
<gene>
    <name evidence="1" type="ORF">NDU88_002846</name>
</gene>
<accession>A0AAV7M560</accession>
<dbReference type="EMBL" id="JANPWB010000014">
    <property type="protein sequence ID" value="KAJ1097729.1"/>
    <property type="molecule type" value="Genomic_DNA"/>
</dbReference>
<proteinExistence type="predicted"/>
<evidence type="ECO:0000313" key="2">
    <source>
        <dbReference type="Proteomes" id="UP001066276"/>
    </source>
</evidence>